<accession>A0A0U1KY88</accession>
<reference evidence="13" key="1">
    <citation type="submission" date="2015-03" db="EMBL/GenBank/DDBJ databases">
        <authorList>
            <person name="Nijsse Bart"/>
        </authorList>
    </citation>
    <scope>NUCLEOTIDE SEQUENCE [LARGE SCALE GENOMIC DNA]</scope>
</reference>
<protein>
    <submittedName>
        <fullName evidence="12">Phosphatidylserine decarboxylase</fullName>
        <ecNumber evidence="12">4.1.1.65</ecNumber>
    </submittedName>
</protein>
<keyword evidence="5 11" id="KW-0472">Membrane</keyword>
<evidence type="ECO:0000256" key="2">
    <source>
        <dbReference type="ARBA" id="ARBA00022516"/>
    </source>
</evidence>
<sequence length="213" mass="23734">MKIKSLIIKDGYIYIAALAVLSGLTAVLLSPYWSIFPGVLTLFMVFFFRNPRRCIDFNDRNILSPADGKVMSIADKFEEKFLNGEGTKITIFLSVLDVHVNRSPIAGEIKYQEYCCGRFRPAYKDSVGWENERHTIGMESANMRILVTQIAGVLARRIVSWVTLGSLLEQGQLYGMIKFGSCTEIIVPKGVEILVKKGDHVKGGVTVLGKLPN</sequence>
<evidence type="ECO:0000256" key="6">
    <source>
        <dbReference type="ARBA" id="ARBA00023145"/>
    </source>
</evidence>
<evidence type="ECO:0000256" key="11">
    <source>
        <dbReference type="SAM" id="Phobius"/>
    </source>
</evidence>
<keyword evidence="13" id="KW-1185">Reference proteome</keyword>
<dbReference type="PANTHER" id="PTHR35809:SF1">
    <property type="entry name" value="ARCHAETIDYLSERINE DECARBOXYLASE PROENZYME-RELATED"/>
    <property type="match status" value="1"/>
</dbReference>
<keyword evidence="7" id="KW-0594">Phospholipid biosynthesis</keyword>
<keyword evidence="6" id="KW-0865">Zymogen</keyword>
<keyword evidence="1" id="KW-1003">Cell membrane</keyword>
<keyword evidence="11" id="KW-0812">Transmembrane</keyword>
<gene>
    <name evidence="12" type="ORF">SpAn4DRAFT_2796</name>
</gene>
<keyword evidence="9" id="KW-1208">Phospholipid metabolism</keyword>
<evidence type="ECO:0000313" key="12">
    <source>
        <dbReference type="EMBL" id="CQR72336.1"/>
    </source>
</evidence>
<dbReference type="AlphaFoldDB" id="A0A0U1KY88"/>
<evidence type="ECO:0000256" key="7">
    <source>
        <dbReference type="ARBA" id="ARBA00023209"/>
    </source>
</evidence>
<dbReference type="GO" id="GO:0008654">
    <property type="term" value="P:phospholipid biosynthetic process"/>
    <property type="evidence" value="ECO:0007669"/>
    <property type="project" value="UniProtKB-KW"/>
</dbReference>
<evidence type="ECO:0000313" key="13">
    <source>
        <dbReference type="Proteomes" id="UP000049855"/>
    </source>
</evidence>
<organism evidence="12 13">
    <name type="scientific">Sporomusa ovata</name>
    <dbReference type="NCBI Taxonomy" id="2378"/>
    <lineage>
        <taxon>Bacteria</taxon>
        <taxon>Bacillati</taxon>
        <taxon>Bacillota</taxon>
        <taxon>Negativicutes</taxon>
        <taxon>Selenomonadales</taxon>
        <taxon>Sporomusaceae</taxon>
        <taxon>Sporomusa</taxon>
    </lineage>
</organism>
<dbReference type="NCBIfam" id="NF003685">
    <property type="entry name" value="PRK05305.2-5"/>
    <property type="match status" value="1"/>
</dbReference>
<evidence type="ECO:0000256" key="5">
    <source>
        <dbReference type="ARBA" id="ARBA00023136"/>
    </source>
</evidence>
<name>A0A0U1KY88_9FIRM</name>
<keyword evidence="3" id="KW-0210">Decarboxylase</keyword>
<dbReference type="Proteomes" id="UP000049855">
    <property type="component" value="Unassembled WGS sequence"/>
</dbReference>
<feature type="transmembrane region" description="Helical" evidence="11">
    <location>
        <begin position="12"/>
        <end position="29"/>
    </location>
</feature>
<dbReference type="GO" id="GO:0004609">
    <property type="term" value="F:phosphatidylserine decarboxylase activity"/>
    <property type="evidence" value="ECO:0007669"/>
    <property type="project" value="UniProtKB-EC"/>
</dbReference>
<evidence type="ECO:0000256" key="4">
    <source>
        <dbReference type="ARBA" id="ARBA00023098"/>
    </source>
</evidence>
<evidence type="ECO:0000256" key="1">
    <source>
        <dbReference type="ARBA" id="ARBA00022475"/>
    </source>
</evidence>
<evidence type="ECO:0000256" key="3">
    <source>
        <dbReference type="ARBA" id="ARBA00022793"/>
    </source>
</evidence>
<dbReference type="EC" id="4.1.1.65" evidence="12"/>
<proteinExistence type="predicted"/>
<keyword evidence="4" id="KW-0443">Lipid metabolism</keyword>
<keyword evidence="11" id="KW-1133">Transmembrane helix</keyword>
<evidence type="ECO:0000256" key="10">
    <source>
        <dbReference type="ARBA" id="ARBA00023317"/>
    </source>
</evidence>
<keyword evidence="8 12" id="KW-0456">Lyase</keyword>
<evidence type="ECO:0000256" key="8">
    <source>
        <dbReference type="ARBA" id="ARBA00023239"/>
    </source>
</evidence>
<keyword evidence="10" id="KW-0670">Pyruvate</keyword>
<dbReference type="PANTHER" id="PTHR35809">
    <property type="entry name" value="ARCHAETIDYLSERINE DECARBOXYLASE PROENZYME-RELATED"/>
    <property type="match status" value="1"/>
</dbReference>
<dbReference type="NCBIfam" id="NF003678">
    <property type="entry name" value="PRK05305.1-2"/>
    <property type="match status" value="1"/>
</dbReference>
<evidence type="ECO:0000256" key="9">
    <source>
        <dbReference type="ARBA" id="ARBA00023264"/>
    </source>
</evidence>
<dbReference type="EMBL" id="CTRP01000010">
    <property type="protein sequence ID" value="CQR72336.1"/>
    <property type="molecule type" value="Genomic_DNA"/>
</dbReference>
<dbReference type="InterPro" id="IPR003817">
    <property type="entry name" value="PS_Dcarbxylase"/>
</dbReference>
<dbReference type="InterPro" id="IPR033175">
    <property type="entry name" value="PSD-A"/>
</dbReference>
<keyword evidence="2" id="KW-0444">Lipid biosynthesis</keyword>
<dbReference type="Pfam" id="PF02666">
    <property type="entry name" value="PS_Dcarbxylase"/>
    <property type="match status" value="1"/>
</dbReference>